<keyword evidence="6" id="KW-1185">Reference proteome</keyword>
<name>A0ABT8DAC5_9RHOB</name>
<dbReference type="InterPro" id="IPR050679">
    <property type="entry name" value="Bact_HTH_transcr_reg"/>
</dbReference>
<dbReference type="SUPFAM" id="SSF64288">
    <property type="entry name" value="Chorismate lyase-like"/>
    <property type="match status" value="1"/>
</dbReference>
<dbReference type="SMART" id="SM00866">
    <property type="entry name" value="UTRA"/>
    <property type="match status" value="1"/>
</dbReference>
<dbReference type="Proteomes" id="UP001243846">
    <property type="component" value="Unassembled WGS sequence"/>
</dbReference>
<proteinExistence type="predicted"/>
<dbReference type="InterPro" id="IPR028978">
    <property type="entry name" value="Chorismate_lyase_/UTRA_dom_sf"/>
</dbReference>
<dbReference type="PANTHER" id="PTHR44846">
    <property type="entry name" value="MANNOSYL-D-GLYCERATE TRANSPORT/METABOLISM SYSTEM REPRESSOR MNGR-RELATED"/>
    <property type="match status" value="1"/>
</dbReference>
<dbReference type="Pfam" id="PF00392">
    <property type="entry name" value="GntR"/>
    <property type="match status" value="1"/>
</dbReference>
<keyword evidence="3" id="KW-0804">Transcription</keyword>
<evidence type="ECO:0000256" key="2">
    <source>
        <dbReference type="ARBA" id="ARBA00023125"/>
    </source>
</evidence>
<dbReference type="CDD" id="cd07377">
    <property type="entry name" value="WHTH_GntR"/>
    <property type="match status" value="1"/>
</dbReference>
<evidence type="ECO:0000313" key="6">
    <source>
        <dbReference type="Proteomes" id="UP001243846"/>
    </source>
</evidence>
<accession>A0ABT8DAC5</accession>
<dbReference type="InterPro" id="IPR036390">
    <property type="entry name" value="WH_DNA-bd_sf"/>
</dbReference>
<protein>
    <submittedName>
        <fullName evidence="5">UTRA domain-containing protein</fullName>
    </submittedName>
</protein>
<dbReference type="InterPro" id="IPR036388">
    <property type="entry name" value="WH-like_DNA-bd_sf"/>
</dbReference>
<comment type="caution">
    <text evidence="5">The sequence shown here is derived from an EMBL/GenBank/DDBJ whole genome shotgun (WGS) entry which is preliminary data.</text>
</comment>
<dbReference type="SMART" id="SM00345">
    <property type="entry name" value="HTH_GNTR"/>
    <property type="match status" value="1"/>
</dbReference>
<dbReference type="PRINTS" id="PR00035">
    <property type="entry name" value="HTHGNTR"/>
</dbReference>
<dbReference type="SUPFAM" id="SSF46785">
    <property type="entry name" value="Winged helix' DNA-binding domain"/>
    <property type="match status" value="1"/>
</dbReference>
<keyword evidence="1" id="KW-0805">Transcription regulation</keyword>
<keyword evidence="2" id="KW-0238">DNA-binding</keyword>
<dbReference type="Gene3D" id="1.10.10.10">
    <property type="entry name" value="Winged helix-like DNA-binding domain superfamily/Winged helix DNA-binding domain"/>
    <property type="match status" value="1"/>
</dbReference>
<dbReference type="Gene3D" id="3.40.1410.10">
    <property type="entry name" value="Chorismate lyase-like"/>
    <property type="match status" value="1"/>
</dbReference>
<organism evidence="5 6">
    <name type="scientific">Paracoccus cavernae</name>
    <dbReference type="NCBI Taxonomy" id="1571207"/>
    <lineage>
        <taxon>Bacteria</taxon>
        <taxon>Pseudomonadati</taxon>
        <taxon>Pseudomonadota</taxon>
        <taxon>Alphaproteobacteria</taxon>
        <taxon>Rhodobacterales</taxon>
        <taxon>Paracoccaceae</taxon>
        <taxon>Paracoccus</taxon>
    </lineage>
</organism>
<gene>
    <name evidence="5" type="ORF">QWZ10_18350</name>
</gene>
<evidence type="ECO:0000259" key="4">
    <source>
        <dbReference type="PROSITE" id="PS50949"/>
    </source>
</evidence>
<dbReference type="PANTHER" id="PTHR44846:SF16">
    <property type="entry name" value="TRANSCRIPTIONAL REGULATOR PHNF-RELATED"/>
    <property type="match status" value="1"/>
</dbReference>
<evidence type="ECO:0000313" key="5">
    <source>
        <dbReference type="EMBL" id="MDN3713206.1"/>
    </source>
</evidence>
<dbReference type="PROSITE" id="PS50949">
    <property type="entry name" value="HTH_GNTR"/>
    <property type="match status" value="1"/>
</dbReference>
<dbReference type="InterPro" id="IPR000524">
    <property type="entry name" value="Tscrpt_reg_HTH_GntR"/>
</dbReference>
<dbReference type="Pfam" id="PF07702">
    <property type="entry name" value="UTRA"/>
    <property type="match status" value="1"/>
</dbReference>
<dbReference type="RefSeq" id="WP_377685072.1">
    <property type="nucleotide sequence ID" value="NZ_JBHMDZ010000006.1"/>
</dbReference>
<feature type="domain" description="HTH gntR-type" evidence="4">
    <location>
        <begin position="7"/>
        <end position="75"/>
    </location>
</feature>
<evidence type="ECO:0000256" key="1">
    <source>
        <dbReference type="ARBA" id="ARBA00023015"/>
    </source>
</evidence>
<sequence length="235" mass="25612">MRSPQRMMTWQAVQSEVLTRIRNGYWRPGQLIPTESELAVEFGCARATVNRALTSLAASGLLERRRKVGTRIAKHPPQSSTLPKNVLRGEIESKGAAYGYHLISVNRIVPPADVAQLLMLKPGQEVLEVRAEFSADDSPYCGEELWVNLEAVPAIDGADLTSASAYEWLIENVALNHGNLAVSATSVKSEFVGNALSIQRGAPVLVIERTTWADAAAVSVSRQYFPEGHSLSALF</sequence>
<dbReference type="EMBL" id="JAUFRC010000001">
    <property type="protein sequence ID" value="MDN3713206.1"/>
    <property type="molecule type" value="Genomic_DNA"/>
</dbReference>
<dbReference type="InterPro" id="IPR011663">
    <property type="entry name" value="UTRA"/>
</dbReference>
<evidence type="ECO:0000256" key="3">
    <source>
        <dbReference type="ARBA" id="ARBA00023163"/>
    </source>
</evidence>
<reference evidence="6" key="1">
    <citation type="journal article" date="2019" name="Int. J. Syst. Evol. Microbiol.">
        <title>The Global Catalogue of Microorganisms (GCM) 10K type strain sequencing project: providing services to taxonomists for standard genome sequencing and annotation.</title>
        <authorList>
            <consortium name="The Broad Institute Genomics Platform"/>
            <consortium name="The Broad Institute Genome Sequencing Center for Infectious Disease"/>
            <person name="Wu L."/>
            <person name="Ma J."/>
        </authorList>
    </citation>
    <scope>NUCLEOTIDE SEQUENCE [LARGE SCALE GENOMIC DNA]</scope>
    <source>
        <strain evidence="6">CECT 8482</strain>
    </source>
</reference>